<feature type="region of interest" description="Disordered" evidence="1">
    <location>
        <begin position="1"/>
        <end position="24"/>
    </location>
</feature>
<accession>A0A653FLY3</accession>
<keyword evidence="2" id="KW-0812">Transmembrane</keyword>
<dbReference type="EMBL" id="LR589651">
    <property type="protein sequence ID" value="VTP10136.1"/>
    <property type="molecule type" value="Genomic_DNA"/>
</dbReference>
<reference evidence="3" key="1">
    <citation type="submission" date="2019-05" db="EMBL/GenBank/DDBJ databases">
        <authorList>
            <person name="Naeem R."/>
            <person name="Antony C."/>
            <person name="Guan Q."/>
        </authorList>
    </citation>
    <scope>NUCLEOTIDE SEQUENCE</scope>
    <source>
        <strain evidence="3">1</strain>
    </source>
</reference>
<protein>
    <submittedName>
        <fullName evidence="3">Uncharacterized protein</fullName>
    </submittedName>
</protein>
<feature type="transmembrane region" description="Helical" evidence="2">
    <location>
        <begin position="103"/>
        <end position="125"/>
    </location>
</feature>
<organism evidence="3">
    <name type="scientific">Mycolicibacterium smegmatis</name>
    <name type="common">Mycobacterium smegmatis</name>
    <dbReference type="NCBI Taxonomy" id="1772"/>
    <lineage>
        <taxon>Bacteria</taxon>
        <taxon>Bacillati</taxon>
        <taxon>Actinomycetota</taxon>
        <taxon>Actinomycetes</taxon>
        <taxon>Mycobacteriales</taxon>
        <taxon>Mycobacteriaceae</taxon>
        <taxon>Mycolicibacterium</taxon>
    </lineage>
</organism>
<evidence type="ECO:0000256" key="1">
    <source>
        <dbReference type="SAM" id="MobiDB-lite"/>
    </source>
</evidence>
<dbReference type="AlphaFoldDB" id="A0A653FLY3"/>
<keyword evidence="2" id="KW-1133">Transmembrane helix</keyword>
<name>A0A653FLY3_MYCSM</name>
<evidence type="ECO:0000313" key="3">
    <source>
        <dbReference type="EMBL" id="VTP10136.1"/>
    </source>
</evidence>
<feature type="transmembrane region" description="Helical" evidence="2">
    <location>
        <begin position="31"/>
        <end position="53"/>
    </location>
</feature>
<sequence length="134" mass="13896">MVPSPLRSPSRSLRSLDGATDRSPHESVREAVKYAAGAAGIAGVFMVMSTLWLSTCVGDTADAVACGVPQRTLLALAAPGILLAAGMWALARPLQTETSREHTRAWQGAGLVLLTLMVVALAISLPDLPGLGHL</sequence>
<evidence type="ECO:0000256" key="2">
    <source>
        <dbReference type="SAM" id="Phobius"/>
    </source>
</evidence>
<feature type="transmembrane region" description="Helical" evidence="2">
    <location>
        <begin position="73"/>
        <end position="91"/>
    </location>
</feature>
<gene>
    <name evidence="3" type="ORF">BIN_B_04475</name>
</gene>
<proteinExistence type="predicted"/>
<feature type="compositionally biased region" description="Low complexity" evidence="1">
    <location>
        <begin position="1"/>
        <end position="16"/>
    </location>
</feature>
<keyword evidence="2" id="KW-0472">Membrane</keyword>